<evidence type="ECO:0000256" key="3">
    <source>
        <dbReference type="PIRSR" id="PIRSR000097-1"/>
    </source>
</evidence>
<dbReference type="InterPro" id="IPR036812">
    <property type="entry name" value="NAD(P)_OxRdtase_dom_sf"/>
</dbReference>
<dbReference type="FunFam" id="3.20.20.100:FF:000015">
    <property type="entry name" value="Oxidoreductase, aldo/keto reductase family"/>
    <property type="match status" value="1"/>
</dbReference>
<dbReference type="PRINTS" id="PR00069">
    <property type="entry name" value="ALDKETRDTASE"/>
</dbReference>
<feature type="binding site" evidence="4">
    <location>
        <position position="108"/>
    </location>
    <ligand>
        <name>substrate</name>
    </ligand>
</feature>
<dbReference type="InterPro" id="IPR018170">
    <property type="entry name" value="Aldo/ket_reductase_CS"/>
</dbReference>
<organism evidence="7 8">
    <name type="scientific">Paenibacillus pabuli</name>
    <dbReference type="NCBI Taxonomy" id="1472"/>
    <lineage>
        <taxon>Bacteria</taxon>
        <taxon>Bacillati</taxon>
        <taxon>Bacillota</taxon>
        <taxon>Bacilli</taxon>
        <taxon>Bacillales</taxon>
        <taxon>Paenibacillaceae</taxon>
        <taxon>Paenibacillus</taxon>
    </lineage>
</organism>
<dbReference type="GO" id="GO:0016491">
    <property type="term" value="F:oxidoreductase activity"/>
    <property type="evidence" value="ECO:0007669"/>
    <property type="project" value="UniProtKB-KW"/>
</dbReference>
<evidence type="ECO:0000313" key="8">
    <source>
        <dbReference type="Proteomes" id="UP000247078"/>
    </source>
</evidence>
<evidence type="ECO:0000256" key="5">
    <source>
        <dbReference type="PIRSR" id="PIRSR000097-3"/>
    </source>
</evidence>
<evidence type="ECO:0000256" key="1">
    <source>
        <dbReference type="ARBA" id="ARBA00007905"/>
    </source>
</evidence>
<accession>A0A855XWF6</accession>
<dbReference type="Proteomes" id="UP000247078">
    <property type="component" value="Unassembled WGS sequence"/>
</dbReference>
<reference evidence="7 8" key="1">
    <citation type="submission" date="2018-05" db="EMBL/GenBank/DDBJ databases">
        <title>Freshwater and sediment microbial communities from various areas in North America, analyzing microbe dynamics in response to fracking.</title>
        <authorList>
            <person name="Lamendella R."/>
        </authorList>
    </citation>
    <scope>NUCLEOTIDE SEQUENCE [LARGE SCALE GENOMIC DNA]</scope>
    <source>
        <strain evidence="7 8">DB-3</strain>
    </source>
</reference>
<dbReference type="PIRSF" id="PIRSF000097">
    <property type="entry name" value="AKR"/>
    <property type="match status" value="1"/>
</dbReference>
<evidence type="ECO:0000313" key="7">
    <source>
        <dbReference type="EMBL" id="PWW38863.1"/>
    </source>
</evidence>
<dbReference type="PROSITE" id="PS00063">
    <property type="entry name" value="ALDOKETO_REDUCTASE_3"/>
    <property type="match status" value="1"/>
</dbReference>
<dbReference type="InterPro" id="IPR023210">
    <property type="entry name" value="NADP_OxRdtase_dom"/>
</dbReference>
<dbReference type="RefSeq" id="WP_110000238.1">
    <property type="nucleotide sequence ID" value="NZ_QGTZ01000007.1"/>
</dbReference>
<dbReference type="AlphaFoldDB" id="A0A855XWF6"/>
<comment type="caution">
    <text evidence="7">The sequence shown here is derived from an EMBL/GenBank/DDBJ whole genome shotgun (WGS) entry which is preliminary data.</text>
</comment>
<name>A0A855XWF6_9BACL</name>
<dbReference type="Gene3D" id="3.20.20.100">
    <property type="entry name" value="NADP-dependent oxidoreductase domain"/>
    <property type="match status" value="1"/>
</dbReference>
<dbReference type="PANTHER" id="PTHR43827:SF1">
    <property type="entry name" value="2,5-DIKETO-D-GLUCONIC ACID REDUCTASE"/>
    <property type="match status" value="1"/>
</dbReference>
<dbReference type="SUPFAM" id="SSF51430">
    <property type="entry name" value="NAD(P)-linked oxidoreductase"/>
    <property type="match status" value="1"/>
</dbReference>
<feature type="site" description="Lowers pKa of active site Tyr" evidence="5">
    <location>
        <position position="75"/>
    </location>
</feature>
<evidence type="ECO:0000256" key="2">
    <source>
        <dbReference type="ARBA" id="ARBA00023002"/>
    </source>
</evidence>
<dbReference type="EMBL" id="QGTZ01000007">
    <property type="protein sequence ID" value="PWW38863.1"/>
    <property type="molecule type" value="Genomic_DNA"/>
</dbReference>
<evidence type="ECO:0000259" key="6">
    <source>
        <dbReference type="Pfam" id="PF00248"/>
    </source>
</evidence>
<comment type="similarity">
    <text evidence="1">Belongs to the aldo/keto reductase family.</text>
</comment>
<dbReference type="PANTHER" id="PTHR43827">
    <property type="entry name" value="2,5-DIKETO-D-GLUCONIC ACID REDUCTASE"/>
    <property type="match status" value="1"/>
</dbReference>
<feature type="active site" description="Proton donor" evidence="3">
    <location>
        <position position="50"/>
    </location>
</feature>
<gene>
    <name evidence="7" type="ORF">DET56_107265</name>
</gene>
<feature type="domain" description="NADP-dependent oxidoreductase" evidence="6">
    <location>
        <begin position="18"/>
        <end position="258"/>
    </location>
</feature>
<evidence type="ECO:0000256" key="4">
    <source>
        <dbReference type="PIRSR" id="PIRSR000097-2"/>
    </source>
</evidence>
<keyword evidence="2" id="KW-0560">Oxidoreductase</keyword>
<proteinExistence type="inferred from homology"/>
<dbReference type="InterPro" id="IPR020471">
    <property type="entry name" value="AKR"/>
</dbReference>
<dbReference type="PROSITE" id="PS00062">
    <property type="entry name" value="ALDOKETO_REDUCTASE_2"/>
    <property type="match status" value="1"/>
</dbReference>
<sequence length="274" mass="31576">MNDTFTVLRNGVKMPWMGLGVWTAEREDATEPVKYALQNGYQSIDTATAYRNEKQVGQAIIESHVNRENIFITTKVANGDQGYESTLSAFNKSLEALKLDYLDLYLIHWPVEGKSLETWKALEELYNQKKVRAIGVSNFEIADLEQLKDVATIQPMVNQIEFHPQLTRNELSAYCKQHQIQMEAWSPLMKGLLNEHPTLLEIAKRHNKSVAQVILRWDIQSGFVTIPKSFNKTRMMENHNIFDFTLSDEEVVRISSLNKDEKLPIPDMSRFRDA</sequence>
<protein>
    <submittedName>
        <fullName evidence="7">Diketogulonate reductase-like aldo/keto reductase</fullName>
    </submittedName>
</protein>
<dbReference type="Pfam" id="PF00248">
    <property type="entry name" value="Aldo_ket_red"/>
    <property type="match status" value="1"/>
</dbReference>